<gene>
    <name evidence="2" type="ORF">QTG54_005958</name>
</gene>
<dbReference type="PRINTS" id="PR00111">
    <property type="entry name" value="ABHYDROLASE"/>
</dbReference>
<dbReference type="SUPFAM" id="SSF53474">
    <property type="entry name" value="alpha/beta-Hydrolases"/>
    <property type="match status" value="1"/>
</dbReference>
<dbReference type="EMBL" id="JATAAI010000009">
    <property type="protein sequence ID" value="KAK1743337.1"/>
    <property type="molecule type" value="Genomic_DNA"/>
</dbReference>
<dbReference type="Proteomes" id="UP001224775">
    <property type="component" value="Unassembled WGS sequence"/>
</dbReference>
<dbReference type="InterPro" id="IPR029058">
    <property type="entry name" value="AB_hydrolase_fold"/>
</dbReference>
<reference evidence="2" key="1">
    <citation type="submission" date="2023-06" db="EMBL/GenBank/DDBJ databases">
        <title>Survivors Of The Sea: Transcriptome response of Skeletonema marinoi to long-term dormancy.</title>
        <authorList>
            <person name="Pinder M.I.M."/>
            <person name="Kourtchenko O."/>
            <person name="Robertson E.K."/>
            <person name="Larsson T."/>
            <person name="Maumus F."/>
            <person name="Osuna-Cruz C.M."/>
            <person name="Vancaester E."/>
            <person name="Stenow R."/>
            <person name="Vandepoele K."/>
            <person name="Ploug H."/>
            <person name="Bruchert V."/>
            <person name="Godhe A."/>
            <person name="Topel M."/>
        </authorList>
    </citation>
    <scope>NUCLEOTIDE SEQUENCE</scope>
    <source>
        <strain evidence="2">R05AC</strain>
    </source>
</reference>
<dbReference type="InterPro" id="IPR005944">
    <property type="entry name" value="Pro_iminopeptidase"/>
</dbReference>
<name>A0AAD9DDI4_9STRA</name>
<feature type="domain" description="AB hydrolase-1" evidence="1">
    <location>
        <begin position="37"/>
        <end position="133"/>
    </location>
</feature>
<dbReference type="Pfam" id="PF00561">
    <property type="entry name" value="Abhydrolase_1"/>
    <property type="match status" value="1"/>
</dbReference>
<dbReference type="AlphaFoldDB" id="A0AAD9DDI4"/>
<dbReference type="InterPro" id="IPR000073">
    <property type="entry name" value="AB_hydrolase_1"/>
</dbReference>
<comment type="caution">
    <text evidence="2">The sequence shown here is derived from an EMBL/GenBank/DDBJ whole genome shotgun (WGS) entry which is preliminary data.</text>
</comment>
<proteinExistence type="predicted"/>
<dbReference type="Gene3D" id="3.40.50.1820">
    <property type="entry name" value="alpha/beta hydrolase"/>
    <property type="match status" value="1"/>
</dbReference>
<evidence type="ECO:0000313" key="2">
    <source>
        <dbReference type="EMBL" id="KAK1743337.1"/>
    </source>
</evidence>
<evidence type="ECO:0000259" key="1">
    <source>
        <dbReference type="Pfam" id="PF00561"/>
    </source>
</evidence>
<protein>
    <submittedName>
        <fullName evidence="2">Alpha/beta hydrolase family protein</fullName>
    </submittedName>
</protein>
<dbReference type="GO" id="GO:0004177">
    <property type="term" value="F:aminopeptidase activity"/>
    <property type="evidence" value="ECO:0007669"/>
    <property type="project" value="UniProtKB-EC"/>
</dbReference>
<dbReference type="GO" id="GO:0005737">
    <property type="term" value="C:cytoplasm"/>
    <property type="evidence" value="ECO:0007669"/>
    <property type="project" value="InterPro"/>
</dbReference>
<dbReference type="GO" id="GO:0006508">
    <property type="term" value="P:proteolysis"/>
    <property type="evidence" value="ECO:0007669"/>
    <property type="project" value="InterPro"/>
</dbReference>
<organism evidence="2 3">
    <name type="scientific">Skeletonema marinoi</name>
    <dbReference type="NCBI Taxonomy" id="267567"/>
    <lineage>
        <taxon>Eukaryota</taxon>
        <taxon>Sar</taxon>
        <taxon>Stramenopiles</taxon>
        <taxon>Ochrophyta</taxon>
        <taxon>Bacillariophyta</taxon>
        <taxon>Coscinodiscophyceae</taxon>
        <taxon>Thalassiosirophycidae</taxon>
        <taxon>Thalassiosirales</taxon>
        <taxon>Skeletonemataceae</taxon>
        <taxon>Skeletonema</taxon>
        <taxon>Skeletonema marinoi-dohrnii complex</taxon>
    </lineage>
</organism>
<keyword evidence="2" id="KW-0378">Hydrolase</keyword>
<evidence type="ECO:0000313" key="3">
    <source>
        <dbReference type="Proteomes" id="UP001224775"/>
    </source>
</evidence>
<accession>A0AAD9DDI4</accession>
<sequence length="307" mass="34117">MALPLIRSNSIISSANLAISYVESCPNDDNTDEPVTLFIHGLDSSSHTWRRVQQSLTTPTIAIDCRGCGNSDLGDPDEFTSDALVADVKSVVDSHPLLQKKRFVLVGHSMGGRVAMCYAAKHPEDISALVIEDMDIRRREVNSNFIPNFNEAKALSFERLHPNLDSVKNAFGEIGYPSDMVDKWVREGRVYEHGSEGQYWSDVHPAFRALCYRRIFDSNSGVTCWNTIAQHFSNSNAVKVYLLVAGIGTVCEQESINDMVECMPSTISVKTYPTGYHSLHGSVMEEFLCDLQEIIEDANSPHLQGKL</sequence>
<dbReference type="PANTHER" id="PTHR43722:SF1">
    <property type="entry name" value="PROLINE IMINOPEPTIDASE"/>
    <property type="match status" value="1"/>
</dbReference>
<keyword evidence="3" id="KW-1185">Reference proteome</keyword>
<dbReference type="PANTHER" id="PTHR43722">
    <property type="entry name" value="PROLINE IMINOPEPTIDASE"/>
    <property type="match status" value="1"/>
</dbReference>